<sequence>MNEHNFDNLIINHCAPTLSGIKIANIFTYQYLSKKDVYKKIASYNKILNSRNINVSIIKDYDNKVIVYVYNKKRLEEYIFNDEIFDFLEDYGYKDKNLYKCIELLKKRMQYNKEFPHEIGIFLGYPLMDIYGFINNYGKNSLYTGYWKVYHNKKEAIKTFESYNRCRDFYTSTFLNGKGILEIMDDYKEYAYI</sequence>
<proteinExistence type="predicted"/>
<dbReference type="InterPro" id="IPR024523">
    <property type="entry name" value="DUF3793"/>
</dbReference>
<dbReference type="AlphaFoldDB" id="A0A3B6VLM3"/>
<accession>A0A3B6VLM3</accession>
<dbReference type="KEGG" id="bpip:BPP43_07150"/>
<dbReference type="EMBL" id="CP002873">
    <property type="protein sequence ID" value="AGA66658.1"/>
    <property type="molecule type" value="Genomic_DNA"/>
</dbReference>
<protein>
    <recommendedName>
        <fullName evidence="3">DUF3793 family protein</fullName>
    </recommendedName>
</protein>
<evidence type="ECO:0000313" key="2">
    <source>
        <dbReference type="Proteomes" id="UP000010793"/>
    </source>
</evidence>
<gene>
    <name evidence="1" type="ORF">BPP43_07150</name>
</gene>
<dbReference type="Pfam" id="PF12672">
    <property type="entry name" value="DUF3793"/>
    <property type="match status" value="1"/>
</dbReference>
<dbReference type="Proteomes" id="UP000010793">
    <property type="component" value="Chromosome"/>
</dbReference>
<name>A0A3B6VLM3_BRAPL</name>
<dbReference type="RefSeq" id="WP_015274525.1">
    <property type="nucleotide sequence ID" value="NC_019908.1"/>
</dbReference>
<evidence type="ECO:0008006" key="3">
    <source>
        <dbReference type="Google" id="ProtNLM"/>
    </source>
</evidence>
<reference evidence="1 2" key="1">
    <citation type="journal article" date="2013" name="Genome Announc.">
        <title>Complete Genome Sequence of the Porcine Strain Brachyspira pilosicoli P43/6/78(T.).</title>
        <authorList>
            <person name="Lin C."/>
            <person name="den Bakker H.C."/>
            <person name="Suzuki H."/>
            <person name="Lefebure T."/>
            <person name="Ponnala L."/>
            <person name="Sun Q."/>
            <person name="Stanhope M.J."/>
            <person name="Wiedmann M."/>
            <person name="Duhamel G.E."/>
        </authorList>
    </citation>
    <scope>NUCLEOTIDE SEQUENCE [LARGE SCALE GENOMIC DNA]</scope>
    <source>
        <strain evidence="1 2">P43/6/78</strain>
    </source>
</reference>
<keyword evidence="2" id="KW-1185">Reference proteome</keyword>
<evidence type="ECO:0000313" key="1">
    <source>
        <dbReference type="EMBL" id="AGA66658.1"/>
    </source>
</evidence>
<organism evidence="1 2">
    <name type="scientific">Brachyspira pilosicoli P43/6/78</name>
    <dbReference type="NCBI Taxonomy" id="1042417"/>
    <lineage>
        <taxon>Bacteria</taxon>
        <taxon>Pseudomonadati</taxon>
        <taxon>Spirochaetota</taxon>
        <taxon>Spirochaetia</taxon>
        <taxon>Brachyspirales</taxon>
        <taxon>Brachyspiraceae</taxon>
        <taxon>Brachyspira</taxon>
    </lineage>
</organism>